<proteinExistence type="predicted"/>
<dbReference type="EMBL" id="JARGEI010000032">
    <property type="protein sequence ID" value="KAJ8703785.1"/>
    <property type="molecule type" value="Genomic_DNA"/>
</dbReference>
<name>A0AAD7Y5P7_MYTSE</name>
<comment type="caution">
    <text evidence="5">The sequence shown here is derived from an EMBL/GenBank/DDBJ whole genome shotgun (WGS) entry which is preliminary data.</text>
</comment>
<dbReference type="Pfam" id="PF01347">
    <property type="entry name" value="Vitellogenin_N"/>
    <property type="match status" value="2"/>
</dbReference>
<dbReference type="Gene3D" id="2.30.230.10">
    <property type="entry name" value="Lipovitellin, beta-sheet shell regions, chain A"/>
    <property type="match status" value="1"/>
</dbReference>
<sequence>MFFKIFIIFTASITAATTLDTGLKLLFPQEHREYVFVLKSNVSTGTWNPRKSTTYWQLEGNLHIQVYDNFTKARLSLDELEKTVCCTNYGSVRDLETSDDQILQEPWELEYQENGYIKSIYVGHQEPVWSVNLKRAISINFQLTKNTGTYSVNEPCLDDICAMIYLSKGNIIKKYTSLKVPTARSRNSWASVPWSTAYSGRAVIDSVSSAERTYEVDDYKGLSSIELRGSYQYKTHDHILAVNTDLSLSYDHDVAARSVEKMNLLQTTIQYVASDFRDPSNGIWNLSQAFLKNATYELLLKIARKGIDADNIVRNASLIHSLDFIDLLNTISRLNYEILIHLFDDLVLGTSYELETARNIFIEVLPHARSDACVRFIKYLVLEEKEKVEDAALLSLIRKLPFNVAAPNQALLEELEVLSKLGLDFPHDIRHAGILSFATLLHKTMETSQVKQDYFDNIVVKYFRMYSDCPQYLDRMIWLQGLCNIGYSAESYTRIIHTDTTRDKHERLWAALAGSPKTEDPYTILETTLPILTNDTESIQLRIIALHTFLSSSNVRESDFMFVHNYIRSCDNNQLKRFWFATMKNLEANKYFSGYRITSFYVPFVVKQVSNPDPLYWATNNYIISAQEEDSAASLQVFSVGDSEGVLPNFVGARLCTGGRRPFKADIYLVMQGVATSLFKKFNNFNEKNLKVEDLIQVLKKMKAWAVKVPEKVHIDVVIKIHEKTVFATHMNQSRFETGSGEDLAYIEDFLRFGSHINQQIVYYPFQTDVNIPSEMGTPIRLQSTILSFTSIRGNLTAPSSQDRIWKNDLHIRYQGTSVTTLSTDGPLVQSLHSARIQQSLVAHLPMKFNVSFSNTDQSIELTWPNPGAQQGGVAMHSRAQIAVETSALKTTSTVTAGDSSLANIDSKSVFFDCERPMTGAEVLDKLFTSKNNHYDFLTSIQPSLIILNSILLFTSPPSGSCGLILPPQHLMKTANDVLRLRVQLKQMSVDEDTTKFDLSLVVNYFSQEDPKKVFFEMEAITKVETTGGNANLQLTIHGLQPSIDNVTRKEWTICLREQDISHAASDQDISIHPASYEGHLTLTYSGNKTDCFESGPASELTLKYKGVPQNLYGRLERYFEVKIFGSNLSEMGILESDIVTQTALGQLVRSYSKEPLNMTAVIKERNGLASVSVNKGADMQFKSDNFAWLLDSWTDMQIMKTLGLYRECRVQENLVQMLFGGAEHIMTSDCVENVVLADCTEEAKFAVIKVKDGVKVYTGGFYVLVKSQDDPKPVVDTKHAGNHFWITYIRNTVKIVSRYTHLQVYYNKDEVVTLVPHVYLETVCGMCTDKRIYNEC</sequence>
<evidence type="ECO:0000259" key="4">
    <source>
        <dbReference type="PROSITE" id="PS51211"/>
    </source>
</evidence>
<evidence type="ECO:0000313" key="6">
    <source>
        <dbReference type="Proteomes" id="UP001231518"/>
    </source>
</evidence>
<dbReference type="SUPFAM" id="SSF48431">
    <property type="entry name" value="Lipovitellin-phosvitin complex, superhelical domain"/>
    <property type="match status" value="1"/>
</dbReference>
<feature type="signal peptide" evidence="3">
    <location>
        <begin position="1"/>
        <end position="18"/>
    </location>
</feature>
<protein>
    <recommendedName>
        <fullName evidence="4">Vitellogenin domain-containing protein</fullName>
    </recommendedName>
</protein>
<evidence type="ECO:0000256" key="3">
    <source>
        <dbReference type="SAM" id="SignalP"/>
    </source>
</evidence>
<dbReference type="InterPro" id="IPR015819">
    <property type="entry name" value="Lipid_transp_b-sht_shell"/>
</dbReference>
<evidence type="ECO:0000256" key="2">
    <source>
        <dbReference type="PROSITE-ProRule" id="PRU00557"/>
    </source>
</evidence>
<dbReference type="InterPro" id="IPR001747">
    <property type="entry name" value="Vitellogenin_N"/>
</dbReference>
<accession>A0AAD7Y5P7</accession>
<dbReference type="Pfam" id="PF09172">
    <property type="entry name" value="Vit_open_b-sht"/>
    <property type="match status" value="1"/>
</dbReference>
<evidence type="ECO:0000256" key="1">
    <source>
        <dbReference type="ARBA" id="ARBA00022729"/>
    </source>
</evidence>
<dbReference type="PROSITE" id="PS51211">
    <property type="entry name" value="VITELLOGENIN"/>
    <property type="match status" value="1"/>
</dbReference>
<dbReference type="Proteomes" id="UP001231518">
    <property type="component" value="Chromosome 31"/>
</dbReference>
<dbReference type="InterPro" id="IPR015816">
    <property type="entry name" value="Vitellinogen_b-sht_N"/>
</dbReference>
<dbReference type="InterPro" id="IPR015255">
    <property type="entry name" value="Vitellinogen_open_b-sht"/>
</dbReference>
<dbReference type="InterPro" id="IPR011030">
    <property type="entry name" value="Lipovitellin_superhlx_dom"/>
</dbReference>
<evidence type="ECO:0000313" key="5">
    <source>
        <dbReference type="EMBL" id="KAJ8703785.1"/>
    </source>
</evidence>
<comment type="caution">
    <text evidence="2">Lacks conserved residue(s) required for the propagation of feature annotation.</text>
</comment>
<dbReference type="GO" id="GO:0005319">
    <property type="term" value="F:lipid transporter activity"/>
    <property type="evidence" value="ECO:0007669"/>
    <property type="project" value="InterPro"/>
</dbReference>
<keyword evidence="6" id="KW-1185">Reference proteome</keyword>
<dbReference type="SUPFAM" id="SSF56968">
    <property type="entry name" value="Lipovitellin-phosvitin complex, beta-sheet shell regions"/>
    <property type="match status" value="2"/>
</dbReference>
<dbReference type="PANTHER" id="PTHR23345:SF33">
    <property type="entry name" value="CROSSVEINLESS D"/>
    <property type="match status" value="1"/>
</dbReference>
<dbReference type="SMART" id="SM00638">
    <property type="entry name" value="LPD_N"/>
    <property type="match status" value="1"/>
</dbReference>
<keyword evidence="1 3" id="KW-0732">Signal</keyword>
<organism evidence="5 6">
    <name type="scientific">Mythimna separata</name>
    <name type="common">Oriental armyworm</name>
    <name type="synonym">Pseudaletia separata</name>
    <dbReference type="NCBI Taxonomy" id="271217"/>
    <lineage>
        <taxon>Eukaryota</taxon>
        <taxon>Metazoa</taxon>
        <taxon>Ecdysozoa</taxon>
        <taxon>Arthropoda</taxon>
        <taxon>Hexapoda</taxon>
        <taxon>Insecta</taxon>
        <taxon>Pterygota</taxon>
        <taxon>Neoptera</taxon>
        <taxon>Endopterygota</taxon>
        <taxon>Lepidoptera</taxon>
        <taxon>Glossata</taxon>
        <taxon>Ditrysia</taxon>
        <taxon>Noctuoidea</taxon>
        <taxon>Noctuidae</taxon>
        <taxon>Noctuinae</taxon>
        <taxon>Hadenini</taxon>
        <taxon>Mythimna</taxon>
    </lineage>
</organism>
<gene>
    <name evidence="5" type="ORF">PYW07_013079</name>
</gene>
<dbReference type="PANTHER" id="PTHR23345">
    <property type="entry name" value="VITELLOGENIN-RELATED"/>
    <property type="match status" value="1"/>
</dbReference>
<reference evidence="5" key="1">
    <citation type="submission" date="2023-03" db="EMBL/GenBank/DDBJ databases">
        <title>Chromosome-level genomes of two armyworms, Mythimna separata and Mythimna loreyi, provide insights into the biosynthesis and reception of sex pheromones.</title>
        <authorList>
            <person name="Zhao H."/>
        </authorList>
    </citation>
    <scope>NUCLEOTIDE SEQUENCE</scope>
    <source>
        <strain evidence="5">BeijingLab</strain>
        <tissue evidence="5">Pupa</tissue>
    </source>
</reference>
<dbReference type="SMART" id="SM01169">
    <property type="entry name" value="DUF1943"/>
    <property type="match status" value="1"/>
</dbReference>
<dbReference type="Gene3D" id="1.25.10.20">
    <property type="entry name" value="Vitellinogen, superhelical"/>
    <property type="match status" value="1"/>
</dbReference>
<feature type="domain" description="Vitellogenin" evidence="4">
    <location>
        <begin position="27"/>
        <end position="651"/>
    </location>
</feature>
<dbReference type="InterPro" id="IPR050733">
    <property type="entry name" value="Vitellogenin/Apolipophorin"/>
</dbReference>
<feature type="chain" id="PRO_5042051200" description="Vitellogenin domain-containing protein" evidence="3">
    <location>
        <begin position="19"/>
        <end position="1337"/>
    </location>
</feature>